<proteinExistence type="inferred from homology"/>
<dbReference type="InterPro" id="IPR020103">
    <property type="entry name" value="PsdUridine_synth_cat_dom_sf"/>
</dbReference>
<evidence type="ECO:0000259" key="3">
    <source>
        <dbReference type="SMART" id="SM00363"/>
    </source>
</evidence>
<reference evidence="4" key="1">
    <citation type="submission" date="2018-05" db="EMBL/GenBank/DDBJ databases">
        <authorList>
            <person name="Lanie J.A."/>
            <person name="Ng W.-L."/>
            <person name="Kazmierczak K.M."/>
            <person name="Andrzejewski T.M."/>
            <person name="Davidsen T.M."/>
            <person name="Wayne K.J."/>
            <person name="Tettelin H."/>
            <person name="Glass J.I."/>
            <person name="Rusch D."/>
            <person name="Podicherti R."/>
            <person name="Tsui H.-C.T."/>
            <person name="Winkler M.E."/>
        </authorList>
    </citation>
    <scope>NUCLEOTIDE SEQUENCE</scope>
</reference>
<dbReference type="Pfam" id="PF00849">
    <property type="entry name" value="PseudoU_synth_2"/>
    <property type="match status" value="1"/>
</dbReference>
<keyword evidence="2" id="KW-0413">Isomerase</keyword>
<protein>
    <recommendedName>
        <fullName evidence="3">RNA-binding S4 domain-containing protein</fullName>
    </recommendedName>
</protein>
<dbReference type="FunFam" id="3.10.290.10:FF:000003">
    <property type="entry name" value="Pseudouridine synthase"/>
    <property type="match status" value="1"/>
</dbReference>
<dbReference type="Pfam" id="PF01479">
    <property type="entry name" value="S4"/>
    <property type="match status" value="1"/>
</dbReference>
<dbReference type="GO" id="GO:0003723">
    <property type="term" value="F:RNA binding"/>
    <property type="evidence" value="ECO:0007669"/>
    <property type="project" value="InterPro"/>
</dbReference>
<dbReference type="GO" id="GO:0006364">
    <property type="term" value="P:rRNA processing"/>
    <property type="evidence" value="ECO:0007669"/>
    <property type="project" value="UniProtKB-ARBA"/>
</dbReference>
<dbReference type="NCBIfam" id="TIGR00093">
    <property type="entry name" value="pseudouridine synthase"/>
    <property type="match status" value="1"/>
</dbReference>
<gene>
    <name evidence="4" type="ORF">METZ01_LOCUS92156</name>
</gene>
<organism evidence="4">
    <name type="scientific">marine metagenome</name>
    <dbReference type="NCBI Taxonomy" id="408172"/>
    <lineage>
        <taxon>unclassified sequences</taxon>
        <taxon>metagenomes</taxon>
        <taxon>ecological metagenomes</taxon>
    </lineage>
</organism>
<dbReference type="PROSITE" id="PS01149">
    <property type="entry name" value="PSI_RSU"/>
    <property type="match status" value="1"/>
</dbReference>
<dbReference type="InterPro" id="IPR018496">
    <property type="entry name" value="PsdUridine_synth_RsuA/RluB_CS"/>
</dbReference>
<name>A0A381VGA5_9ZZZZ</name>
<dbReference type="InterPro" id="IPR002942">
    <property type="entry name" value="S4_RNA-bd"/>
</dbReference>
<dbReference type="Gene3D" id="3.10.290.10">
    <property type="entry name" value="RNA-binding S4 domain"/>
    <property type="match status" value="1"/>
</dbReference>
<evidence type="ECO:0000256" key="2">
    <source>
        <dbReference type="ARBA" id="ARBA00023235"/>
    </source>
</evidence>
<dbReference type="Gene3D" id="3.30.70.580">
    <property type="entry name" value="Pseudouridine synthase I, catalytic domain, N-terminal subdomain"/>
    <property type="match status" value="1"/>
</dbReference>
<dbReference type="Gene3D" id="3.30.70.1560">
    <property type="entry name" value="Alpha-L RNA-binding motif"/>
    <property type="match status" value="1"/>
</dbReference>
<dbReference type="InterPro" id="IPR000748">
    <property type="entry name" value="PsdUridine_synth_RsuA/RluB/E/F"/>
</dbReference>
<dbReference type="CDD" id="cd00165">
    <property type="entry name" value="S4"/>
    <property type="match status" value="1"/>
</dbReference>
<dbReference type="PANTHER" id="PTHR47683">
    <property type="entry name" value="PSEUDOURIDINE SYNTHASE FAMILY PROTEIN-RELATED"/>
    <property type="match status" value="1"/>
</dbReference>
<dbReference type="GO" id="GO:0009982">
    <property type="term" value="F:pseudouridine synthase activity"/>
    <property type="evidence" value="ECO:0007669"/>
    <property type="project" value="InterPro"/>
</dbReference>
<dbReference type="PROSITE" id="PS50889">
    <property type="entry name" value="S4"/>
    <property type="match status" value="1"/>
</dbReference>
<dbReference type="SUPFAM" id="SSF55120">
    <property type="entry name" value="Pseudouridine synthase"/>
    <property type="match status" value="1"/>
</dbReference>
<accession>A0A381VGA5</accession>
<dbReference type="PANTHER" id="PTHR47683:SF2">
    <property type="entry name" value="RNA-BINDING S4 DOMAIN-CONTAINING PROTEIN"/>
    <property type="match status" value="1"/>
</dbReference>
<dbReference type="CDD" id="cd02870">
    <property type="entry name" value="PseudoU_synth_RsuA_like"/>
    <property type="match status" value="1"/>
</dbReference>
<evidence type="ECO:0000256" key="1">
    <source>
        <dbReference type="ARBA" id="ARBA00008348"/>
    </source>
</evidence>
<sequence length="235" mass="26791">MRLNKYLAQSGIASRRGSDRLIKAATITVNNIVVTDPAYDIKENDIVKYDGKNIQINNKTVVLMFNKPMGIITTMNDPQNRLSVADLLPKENRVFPIGRLDKNTTGLLLVTNNGDLANRLMHPRNRVPKIYEAIIDRPLDQKNISKIKNGIFIGAGEWGKANIISQKKSKKRTLVILELHHGKNREIRRLFHAIDHKLFSLKRVQYAGLDLGHLPLGQYRSLDHNELRKIQSFTK</sequence>
<dbReference type="EMBL" id="UINC01008740">
    <property type="protein sequence ID" value="SVA39302.1"/>
    <property type="molecule type" value="Genomic_DNA"/>
</dbReference>
<evidence type="ECO:0000313" key="4">
    <source>
        <dbReference type="EMBL" id="SVA39302.1"/>
    </source>
</evidence>
<dbReference type="InterPro" id="IPR050343">
    <property type="entry name" value="RsuA_PseudoU_synthase"/>
</dbReference>
<dbReference type="InterPro" id="IPR006145">
    <property type="entry name" value="PsdUridine_synth_RsuA/RluA"/>
</dbReference>
<dbReference type="InterPro" id="IPR036986">
    <property type="entry name" value="S4_RNA-bd_sf"/>
</dbReference>
<dbReference type="InterPro" id="IPR042092">
    <property type="entry name" value="PsdUridine_s_RsuA/RluB/E/F_cat"/>
</dbReference>
<feature type="domain" description="RNA-binding S4" evidence="3">
    <location>
        <begin position="1"/>
        <end position="55"/>
    </location>
</feature>
<comment type="similarity">
    <text evidence="1">Belongs to the pseudouridine synthase RsuA family.</text>
</comment>
<dbReference type="GO" id="GO:0001522">
    <property type="term" value="P:pseudouridine synthesis"/>
    <property type="evidence" value="ECO:0007669"/>
    <property type="project" value="InterPro"/>
</dbReference>
<dbReference type="InterPro" id="IPR020094">
    <property type="entry name" value="TruA/RsuA/RluB/E/F_N"/>
</dbReference>
<dbReference type="SMART" id="SM00363">
    <property type="entry name" value="S4"/>
    <property type="match status" value="1"/>
</dbReference>
<dbReference type="AlphaFoldDB" id="A0A381VGA5"/>
<dbReference type="SUPFAM" id="SSF55174">
    <property type="entry name" value="Alpha-L RNA-binding motif"/>
    <property type="match status" value="1"/>
</dbReference>